<sequence length="399" mass="46517">MKAYDSVEWVYIEQVIKMLGFPEIFVKWIMTYIGIVAYSVIINDKPAKPFDARKGLRLGDPLSPVLFVMAMKYLSRLLKPLKDNKKFKFHPKCTKVNLVQLGFADDLLLFTYNQSRYSINSFKYLGVLLSTKRLSTIQCEPLIDRMLSRIQCWTTNVLSYDGRAMLIKSVLVAIQTFWAQIFILQKKIIHFIEIIYKRFLWARAVEPTKKALISWDKLCATKGNTIWNTKPKSASWVIQKIFKAKNYFEVSGYTEEEVNLMERFSAIQDRLATKERLERWGIMEDKTCLLCQRENETLQHLFFDCEVSTTIWQQLINWQGIQRTKGDWQEELQWIEKVAKGKANVIVDTLSRKTESMGSLDFIPVRERPLAMDVQALANMLGRLDISELSRVLACFVLV</sequence>
<dbReference type="Proteomes" id="UP000790787">
    <property type="component" value="Chromosome 13"/>
</dbReference>
<name>A0AC58SIU0_TOBAC</name>
<accession>A0AC58SIU0</accession>
<proteinExistence type="predicted"/>
<evidence type="ECO:0000313" key="1">
    <source>
        <dbReference type="Proteomes" id="UP000790787"/>
    </source>
</evidence>
<keyword evidence="1" id="KW-1185">Reference proteome</keyword>
<reference evidence="2" key="2">
    <citation type="submission" date="2025-08" db="UniProtKB">
        <authorList>
            <consortium name="RefSeq"/>
        </authorList>
    </citation>
    <scope>IDENTIFICATION</scope>
    <source>
        <tissue evidence="2">Leaf</tissue>
    </source>
</reference>
<gene>
    <name evidence="2" type="primary">LOC142168130</name>
</gene>
<evidence type="ECO:0000313" key="2">
    <source>
        <dbReference type="RefSeq" id="XP_075084891.1"/>
    </source>
</evidence>
<protein>
    <submittedName>
        <fullName evidence="2">Uncharacterized protein LOC142168130</fullName>
    </submittedName>
</protein>
<dbReference type="RefSeq" id="XP_075084891.1">
    <property type="nucleotide sequence ID" value="XM_075228790.1"/>
</dbReference>
<organism evidence="1 2">
    <name type="scientific">Nicotiana tabacum</name>
    <name type="common">Common tobacco</name>
    <dbReference type="NCBI Taxonomy" id="4097"/>
    <lineage>
        <taxon>Eukaryota</taxon>
        <taxon>Viridiplantae</taxon>
        <taxon>Streptophyta</taxon>
        <taxon>Embryophyta</taxon>
        <taxon>Tracheophyta</taxon>
        <taxon>Spermatophyta</taxon>
        <taxon>Magnoliopsida</taxon>
        <taxon>eudicotyledons</taxon>
        <taxon>Gunneridae</taxon>
        <taxon>Pentapetalae</taxon>
        <taxon>asterids</taxon>
        <taxon>lamiids</taxon>
        <taxon>Solanales</taxon>
        <taxon>Solanaceae</taxon>
        <taxon>Nicotianoideae</taxon>
        <taxon>Nicotianeae</taxon>
        <taxon>Nicotiana</taxon>
    </lineage>
</organism>
<reference evidence="1" key="1">
    <citation type="journal article" date="2014" name="Nat. Commun.">
        <title>The tobacco genome sequence and its comparison with those of tomato and potato.</title>
        <authorList>
            <person name="Sierro N."/>
            <person name="Battey J.N."/>
            <person name="Ouadi S."/>
            <person name="Bakaher N."/>
            <person name="Bovet L."/>
            <person name="Willig A."/>
            <person name="Goepfert S."/>
            <person name="Peitsch M.C."/>
            <person name="Ivanov N.V."/>
        </authorList>
    </citation>
    <scope>NUCLEOTIDE SEQUENCE [LARGE SCALE GENOMIC DNA]</scope>
</reference>